<dbReference type="PROSITE" id="PS50042">
    <property type="entry name" value="CNMP_BINDING_3"/>
    <property type="match status" value="1"/>
</dbReference>
<evidence type="ECO:0000313" key="10">
    <source>
        <dbReference type="EMBL" id="CAK8677711.1"/>
    </source>
</evidence>
<feature type="transmembrane region" description="Helical" evidence="8">
    <location>
        <begin position="361"/>
        <end position="383"/>
    </location>
</feature>
<gene>
    <name evidence="10" type="ORF">CVLEPA_LOCUS7709</name>
</gene>
<dbReference type="PANTHER" id="PTHR45689:SF5">
    <property type="entry name" value="I[[H]] CHANNEL, ISOFORM E"/>
    <property type="match status" value="1"/>
</dbReference>
<evidence type="ECO:0000256" key="6">
    <source>
        <dbReference type="ARBA" id="ARBA00023065"/>
    </source>
</evidence>
<proteinExistence type="predicted"/>
<dbReference type="InterPro" id="IPR000595">
    <property type="entry name" value="cNMP-bd_dom"/>
</dbReference>
<dbReference type="SUPFAM" id="SSF81324">
    <property type="entry name" value="Voltage-gated potassium channels"/>
    <property type="match status" value="1"/>
</dbReference>
<dbReference type="SUPFAM" id="SSF51206">
    <property type="entry name" value="cAMP-binding domain-like"/>
    <property type="match status" value="1"/>
</dbReference>
<name>A0ABP0FDE6_CLALP</name>
<dbReference type="InterPro" id="IPR014710">
    <property type="entry name" value="RmlC-like_jellyroll"/>
</dbReference>
<dbReference type="InterPro" id="IPR018490">
    <property type="entry name" value="cNMP-bd_dom_sf"/>
</dbReference>
<accession>A0ABP0FDE6</accession>
<evidence type="ECO:0000256" key="1">
    <source>
        <dbReference type="ARBA" id="ARBA00004651"/>
    </source>
</evidence>
<reference evidence="10 11" key="1">
    <citation type="submission" date="2024-02" db="EMBL/GenBank/DDBJ databases">
        <authorList>
            <person name="Daric V."/>
            <person name="Darras S."/>
        </authorList>
    </citation>
    <scope>NUCLEOTIDE SEQUENCE [LARGE SCALE GENOMIC DNA]</scope>
</reference>
<keyword evidence="11" id="KW-1185">Reference proteome</keyword>
<evidence type="ECO:0000256" key="3">
    <source>
        <dbReference type="ARBA" id="ARBA00022475"/>
    </source>
</evidence>
<dbReference type="Gene3D" id="2.60.120.10">
    <property type="entry name" value="Jelly Rolls"/>
    <property type="match status" value="1"/>
</dbReference>
<keyword evidence="5 8" id="KW-1133">Transmembrane helix</keyword>
<dbReference type="InterPro" id="IPR051413">
    <property type="entry name" value="K/Na_HCN_channel"/>
</dbReference>
<dbReference type="Pfam" id="PF00027">
    <property type="entry name" value="cNMP_binding"/>
    <property type="match status" value="1"/>
</dbReference>
<protein>
    <recommendedName>
        <fullName evidence="9">Cyclic nucleotide-binding domain-containing protein</fullName>
    </recommendedName>
</protein>
<evidence type="ECO:0000256" key="2">
    <source>
        <dbReference type="ARBA" id="ARBA00022448"/>
    </source>
</evidence>
<dbReference type="Proteomes" id="UP001642483">
    <property type="component" value="Unassembled WGS sequence"/>
</dbReference>
<comment type="subcellular location">
    <subcellularLocation>
        <location evidence="1">Cell membrane</location>
        <topology evidence="1">Multi-pass membrane protein</topology>
    </subcellularLocation>
</comment>
<feature type="domain" description="Cyclic nucleotide-binding" evidence="9">
    <location>
        <begin position="464"/>
        <end position="581"/>
    </location>
</feature>
<keyword evidence="6" id="KW-0406">Ion transport</keyword>
<dbReference type="Pfam" id="PF00520">
    <property type="entry name" value="Ion_trans"/>
    <property type="match status" value="1"/>
</dbReference>
<dbReference type="InterPro" id="IPR013621">
    <property type="entry name" value="Ion_trans_N"/>
</dbReference>
<dbReference type="Gene3D" id="1.10.287.630">
    <property type="entry name" value="Helix hairpin bin"/>
    <property type="match status" value="1"/>
</dbReference>
<keyword evidence="3" id="KW-1003">Cell membrane</keyword>
<dbReference type="InterPro" id="IPR005821">
    <property type="entry name" value="Ion_trans_dom"/>
</dbReference>
<organism evidence="10 11">
    <name type="scientific">Clavelina lepadiformis</name>
    <name type="common">Light-bulb sea squirt</name>
    <name type="synonym">Ascidia lepadiformis</name>
    <dbReference type="NCBI Taxonomy" id="159417"/>
    <lineage>
        <taxon>Eukaryota</taxon>
        <taxon>Metazoa</taxon>
        <taxon>Chordata</taxon>
        <taxon>Tunicata</taxon>
        <taxon>Ascidiacea</taxon>
        <taxon>Aplousobranchia</taxon>
        <taxon>Clavelinidae</taxon>
        <taxon>Clavelina</taxon>
    </lineage>
</organism>
<dbReference type="Pfam" id="PF08412">
    <property type="entry name" value="Ion_trans_N"/>
    <property type="match status" value="1"/>
</dbReference>
<evidence type="ECO:0000256" key="4">
    <source>
        <dbReference type="ARBA" id="ARBA00022692"/>
    </source>
</evidence>
<feature type="transmembrane region" description="Helical" evidence="8">
    <location>
        <begin position="212"/>
        <end position="235"/>
    </location>
</feature>
<dbReference type="CDD" id="cd00038">
    <property type="entry name" value="CAP_ED"/>
    <property type="match status" value="1"/>
</dbReference>
<dbReference type="EMBL" id="CAWYQH010000046">
    <property type="protein sequence ID" value="CAK8677711.1"/>
    <property type="molecule type" value="Genomic_DNA"/>
</dbReference>
<feature type="transmembrane region" description="Helical" evidence="8">
    <location>
        <begin position="132"/>
        <end position="151"/>
    </location>
</feature>
<keyword evidence="2" id="KW-0813">Transport</keyword>
<evidence type="ECO:0000259" key="9">
    <source>
        <dbReference type="PROSITE" id="PS50042"/>
    </source>
</evidence>
<keyword evidence="4 8" id="KW-0812">Transmembrane</keyword>
<keyword evidence="7 8" id="KW-0472">Membrane</keyword>
<comment type="caution">
    <text evidence="10">The sequence shown here is derived from an EMBL/GenBank/DDBJ whole genome shotgun (WGS) entry which is preliminary data.</text>
</comment>
<dbReference type="PANTHER" id="PTHR45689">
    <property type="entry name" value="I[[H]] CHANNEL, ISOFORM E"/>
    <property type="match status" value="1"/>
</dbReference>
<sequence>MTEAKWDSDYPLPSNISVKEAPIRRFSLPQWLWSPRHSLNSIKKRLSASVRPAVQSRSFSDSDLPKAKTKRNLRKTSSLASTKSALAVATKAVPVSKWSVKLYGSEKAVHDEHLKIIEMGSFLIHPYSNFRFTWDLLCAILILFNIIFIPMELAFSDESQHPAALSFKLLSDVWFLADIILNFRTGICVIEGDSSVVDVDPKNIRTAYLKGWFALDLMASFPVDFVVSLFIPTGVKSASAIRILRIGKTFSIVRVGRIPRLIRGLHRWEEIFNLQYDLAVSLLRLAYLVLILFLVCHWNGCLQYMVPMLYEFPNDTWVRMRGLDQPNVTWWEAYSWSFFKSTSQMLCIGYSAVIPQGMVDLWMTLLSQVTGAILFAIFISNAINLMEEMDATKISYKMKVSQIQEFLAFRRIPSKMRRRILEYVDVRYLGKLFDEEQILKELSPGLRREVIFHNCAALIHSVSLFDDVSDDFVADLGEVMLFAVFTPDEPIVKEGRKAFEMYFIVRGEVKITTGDGKFVRQISDGMHFGETCLLKQNLRRAASVTAISNVYLYSLHRSKFQKVVRQHPNDMMKIKTKFVRLKEHSADYDYMKKSFVHSSE</sequence>
<evidence type="ECO:0000256" key="5">
    <source>
        <dbReference type="ARBA" id="ARBA00022989"/>
    </source>
</evidence>
<dbReference type="Gene3D" id="1.10.287.70">
    <property type="match status" value="1"/>
</dbReference>
<evidence type="ECO:0000256" key="7">
    <source>
        <dbReference type="ARBA" id="ARBA00023136"/>
    </source>
</evidence>
<evidence type="ECO:0000313" key="11">
    <source>
        <dbReference type="Proteomes" id="UP001642483"/>
    </source>
</evidence>
<dbReference type="SMART" id="SM00100">
    <property type="entry name" value="cNMP"/>
    <property type="match status" value="1"/>
</dbReference>
<evidence type="ECO:0000256" key="8">
    <source>
        <dbReference type="SAM" id="Phobius"/>
    </source>
</evidence>
<feature type="transmembrane region" description="Helical" evidence="8">
    <location>
        <begin position="285"/>
        <end position="306"/>
    </location>
</feature>